<keyword evidence="1" id="KW-0808">Transferase</keyword>
<proteinExistence type="inferred from homology"/>
<evidence type="ECO:0000313" key="3">
    <source>
        <dbReference type="EMBL" id="PMD12643.1"/>
    </source>
</evidence>
<feature type="domain" description="N-acetyltransferase" evidence="2">
    <location>
        <begin position="88"/>
        <end position="256"/>
    </location>
</feature>
<dbReference type="PROSITE" id="PS51186">
    <property type="entry name" value="GNAT"/>
    <property type="match status" value="1"/>
</dbReference>
<gene>
    <name evidence="3" type="ORF">NA56DRAFT_652335</name>
</gene>
<keyword evidence="1" id="KW-0012">Acyltransferase</keyword>
<dbReference type="AlphaFoldDB" id="A0A2J6PF74"/>
<dbReference type="SUPFAM" id="SSF55729">
    <property type="entry name" value="Acyl-CoA N-acyltransferases (Nat)"/>
    <property type="match status" value="1"/>
</dbReference>
<dbReference type="Gene3D" id="3.40.630.30">
    <property type="match status" value="1"/>
</dbReference>
<sequence>MGTPFIAFIGPTKLDGYNRKLSSSKQPGSIPKTFLDAMEVREEVFVQEQGVPQDNEFDTDDARACHWVIYASINTTTVPEQTDADGNLVTRKQSITTSKPIGTIRLVPFPHPPHPEPGSSYAADALETAPLSKSPAYIVDRATTYHDGKEPYIKLGRLAVVKEFRGSGIAKLLVSAATTWAEQNPSHFNPSIKTMGMEKMGALLCDEIPVWKGLICVHAQEKVEKVWARWGFKVDDAMGTWIEEGIKHVGMFQRLNLEKKEG</sequence>
<dbReference type="Pfam" id="PF00583">
    <property type="entry name" value="Acetyltransf_1"/>
    <property type="match status" value="1"/>
</dbReference>
<comment type="catalytic activity">
    <reaction evidence="1">
        <text>D-glucosamine 6-phosphate + acetyl-CoA = N-acetyl-D-glucosamine 6-phosphate + CoA + H(+)</text>
        <dbReference type="Rhea" id="RHEA:10292"/>
        <dbReference type="ChEBI" id="CHEBI:15378"/>
        <dbReference type="ChEBI" id="CHEBI:57287"/>
        <dbReference type="ChEBI" id="CHEBI:57288"/>
        <dbReference type="ChEBI" id="CHEBI:57513"/>
        <dbReference type="ChEBI" id="CHEBI:58725"/>
        <dbReference type="EC" id="2.3.1.4"/>
    </reaction>
</comment>
<keyword evidence="4" id="KW-1185">Reference proteome</keyword>
<dbReference type="EC" id="2.3.1.4" evidence="1"/>
<dbReference type="EMBL" id="KZ613545">
    <property type="protein sequence ID" value="PMD12643.1"/>
    <property type="molecule type" value="Genomic_DNA"/>
</dbReference>
<dbReference type="GO" id="GO:0006048">
    <property type="term" value="P:UDP-N-acetylglucosamine biosynthetic process"/>
    <property type="evidence" value="ECO:0007669"/>
    <property type="project" value="UniProtKB-UniRule"/>
</dbReference>
<dbReference type="UniPathway" id="UPA00113">
    <property type="reaction ID" value="UER00529"/>
</dbReference>
<name>A0A2J6PF74_9HELO</name>
<evidence type="ECO:0000256" key="1">
    <source>
        <dbReference type="RuleBase" id="RU365086"/>
    </source>
</evidence>
<dbReference type="InterPro" id="IPR039143">
    <property type="entry name" value="GNPNAT1-like"/>
</dbReference>
<evidence type="ECO:0000313" key="4">
    <source>
        <dbReference type="Proteomes" id="UP000235672"/>
    </source>
</evidence>
<comment type="pathway">
    <text evidence="1">Nucleotide-sugar biosynthesis; UDP-N-acetyl-alpha-D-glucosamine biosynthesis; N-acetyl-alpha-D-glucosamine 1-phosphate from alpha-D-glucosamine 6-phosphate (route I): step 1/2.</text>
</comment>
<dbReference type="CDD" id="cd04301">
    <property type="entry name" value="NAT_SF"/>
    <property type="match status" value="1"/>
</dbReference>
<protein>
    <recommendedName>
        <fullName evidence="1">Glucosamine 6-phosphate N-acetyltransferase</fullName>
        <ecNumber evidence="1">2.3.1.4</ecNumber>
    </recommendedName>
</protein>
<dbReference type="PANTHER" id="PTHR13355:SF11">
    <property type="entry name" value="GLUCOSAMINE 6-PHOSPHATE N-ACETYLTRANSFERASE"/>
    <property type="match status" value="1"/>
</dbReference>
<evidence type="ECO:0000259" key="2">
    <source>
        <dbReference type="PROSITE" id="PS51186"/>
    </source>
</evidence>
<dbReference type="InterPro" id="IPR000182">
    <property type="entry name" value="GNAT_dom"/>
</dbReference>
<dbReference type="STRING" id="1745343.A0A2J6PF74"/>
<dbReference type="Proteomes" id="UP000235672">
    <property type="component" value="Unassembled WGS sequence"/>
</dbReference>
<reference evidence="3 4" key="1">
    <citation type="submission" date="2016-05" db="EMBL/GenBank/DDBJ databases">
        <title>A degradative enzymes factory behind the ericoid mycorrhizal symbiosis.</title>
        <authorList>
            <consortium name="DOE Joint Genome Institute"/>
            <person name="Martino E."/>
            <person name="Morin E."/>
            <person name="Grelet G."/>
            <person name="Kuo A."/>
            <person name="Kohler A."/>
            <person name="Daghino S."/>
            <person name="Barry K."/>
            <person name="Choi C."/>
            <person name="Cichocki N."/>
            <person name="Clum A."/>
            <person name="Copeland A."/>
            <person name="Hainaut M."/>
            <person name="Haridas S."/>
            <person name="Labutti K."/>
            <person name="Lindquist E."/>
            <person name="Lipzen A."/>
            <person name="Khouja H.-R."/>
            <person name="Murat C."/>
            <person name="Ohm R."/>
            <person name="Olson A."/>
            <person name="Spatafora J."/>
            <person name="Veneault-Fourrey C."/>
            <person name="Henrissat B."/>
            <person name="Grigoriev I."/>
            <person name="Martin F."/>
            <person name="Perotto S."/>
        </authorList>
    </citation>
    <scope>NUCLEOTIDE SEQUENCE [LARGE SCALE GENOMIC DNA]</scope>
    <source>
        <strain evidence="3 4">UAMH 7357</strain>
    </source>
</reference>
<dbReference type="PANTHER" id="PTHR13355">
    <property type="entry name" value="GLUCOSAMINE 6-PHOSPHATE N-ACETYLTRANSFERASE"/>
    <property type="match status" value="1"/>
</dbReference>
<dbReference type="InterPro" id="IPR016181">
    <property type="entry name" value="Acyl_CoA_acyltransferase"/>
</dbReference>
<organism evidence="3 4">
    <name type="scientific">Hyaloscypha hepaticicola</name>
    <dbReference type="NCBI Taxonomy" id="2082293"/>
    <lineage>
        <taxon>Eukaryota</taxon>
        <taxon>Fungi</taxon>
        <taxon>Dikarya</taxon>
        <taxon>Ascomycota</taxon>
        <taxon>Pezizomycotina</taxon>
        <taxon>Leotiomycetes</taxon>
        <taxon>Helotiales</taxon>
        <taxon>Hyaloscyphaceae</taxon>
        <taxon>Hyaloscypha</taxon>
    </lineage>
</organism>
<accession>A0A2J6PF74</accession>
<comment type="similarity">
    <text evidence="1">Belongs to the acetyltransferase family. GNA1 subfamily.</text>
</comment>
<dbReference type="OrthoDB" id="329272at2759"/>
<dbReference type="GO" id="GO:0004343">
    <property type="term" value="F:glucosamine 6-phosphate N-acetyltransferase activity"/>
    <property type="evidence" value="ECO:0007669"/>
    <property type="project" value="UniProtKB-UniRule"/>
</dbReference>